<dbReference type="EMBL" id="CP036290">
    <property type="protein sequence ID" value="QDU83419.1"/>
    <property type="molecule type" value="Genomic_DNA"/>
</dbReference>
<keyword evidence="2" id="KW-1133">Transmembrane helix</keyword>
<keyword evidence="2" id="KW-0472">Membrane</keyword>
<dbReference type="RefSeq" id="WP_145183071.1">
    <property type="nucleotide sequence ID" value="NZ_CP036290.1"/>
</dbReference>
<gene>
    <name evidence="3" type="ORF">Pla163_05180</name>
</gene>
<feature type="region of interest" description="Disordered" evidence="1">
    <location>
        <begin position="17"/>
        <end position="36"/>
    </location>
</feature>
<evidence type="ECO:0000256" key="2">
    <source>
        <dbReference type="SAM" id="Phobius"/>
    </source>
</evidence>
<evidence type="ECO:0000256" key="1">
    <source>
        <dbReference type="SAM" id="MobiDB-lite"/>
    </source>
</evidence>
<organism evidence="3 4">
    <name type="scientific">Rohdeia mirabilis</name>
    <dbReference type="NCBI Taxonomy" id="2528008"/>
    <lineage>
        <taxon>Bacteria</taxon>
        <taxon>Pseudomonadati</taxon>
        <taxon>Planctomycetota</taxon>
        <taxon>Planctomycetia</taxon>
        <taxon>Planctomycetia incertae sedis</taxon>
        <taxon>Rohdeia</taxon>
    </lineage>
</organism>
<feature type="region of interest" description="Disordered" evidence="1">
    <location>
        <begin position="91"/>
        <end position="115"/>
    </location>
</feature>
<evidence type="ECO:0000313" key="4">
    <source>
        <dbReference type="Proteomes" id="UP000319342"/>
    </source>
</evidence>
<feature type="region of interest" description="Disordered" evidence="1">
    <location>
        <begin position="153"/>
        <end position="175"/>
    </location>
</feature>
<evidence type="ECO:0000313" key="3">
    <source>
        <dbReference type="EMBL" id="QDU83419.1"/>
    </source>
</evidence>
<proteinExistence type="predicted"/>
<feature type="transmembrane region" description="Helical" evidence="2">
    <location>
        <begin position="68"/>
        <end position="87"/>
    </location>
</feature>
<reference evidence="3 4" key="1">
    <citation type="submission" date="2019-02" db="EMBL/GenBank/DDBJ databases">
        <title>Deep-cultivation of Planctomycetes and their phenomic and genomic characterization uncovers novel biology.</title>
        <authorList>
            <person name="Wiegand S."/>
            <person name="Jogler M."/>
            <person name="Boedeker C."/>
            <person name="Pinto D."/>
            <person name="Vollmers J."/>
            <person name="Rivas-Marin E."/>
            <person name="Kohn T."/>
            <person name="Peeters S.H."/>
            <person name="Heuer A."/>
            <person name="Rast P."/>
            <person name="Oberbeckmann S."/>
            <person name="Bunk B."/>
            <person name="Jeske O."/>
            <person name="Meyerdierks A."/>
            <person name="Storesund J.E."/>
            <person name="Kallscheuer N."/>
            <person name="Luecker S."/>
            <person name="Lage O.M."/>
            <person name="Pohl T."/>
            <person name="Merkel B.J."/>
            <person name="Hornburger P."/>
            <person name="Mueller R.-W."/>
            <person name="Bruemmer F."/>
            <person name="Labrenz M."/>
            <person name="Spormann A.M."/>
            <person name="Op den Camp H."/>
            <person name="Overmann J."/>
            <person name="Amann R."/>
            <person name="Jetten M.S.M."/>
            <person name="Mascher T."/>
            <person name="Medema M.H."/>
            <person name="Devos D.P."/>
            <person name="Kaster A.-K."/>
            <person name="Ovreas L."/>
            <person name="Rohde M."/>
            <person name="Galperin M.Y."/>
            <person name="Jogler C."/>
        </authorList>
    </citation>
    <scope>NUCLEOTIDE SEQUENCE [LARGE SCALE GENOMIC DNA]</scope>
    <source>
        <strain evidence="3 4">Pla163</strain>
    </source>
</reference>
<feature type="compositionally biased region" description="Basic and acidic residues" evidence="1">
    <location>
        <begin position="22"/>
        <end position="34"/>
    </location>
</feature>
<sequence length="175" mass="19148" precursor="true">MADRRDPIDDLRALWAELETPEPDHSDAPRDERSGAAVDWLRATWDQLEAPPVEVPFVLRRRRVVRTAALLAVAAALLAGLSILLSGPRATDVAPAVPDGPRLAEAGPGDDSVHTAAERDDRVLDVFPDDDRTRTEIDAGGRLTLSRGSVQLVWVEPNESPSTDPAPRRENQENR</sequence>
<dbReference type="Proteomes" id="UP000319342">
    <property type="component" value="Chromosome"/>
</dbReference>
<protein>
    <submittedName>
        <fullName evidence="3">Uncharacterized protein</fullName>
    </submittedName>
</protein>
<feature type="compositionally biased region" description="Basic and acidic residues" evidence="1">
    <location>
        <begin position="166"/>
        <end position="175"/>
    </location>
</feature>
<dbReference type="AlphaFoldDB" id="A0A518CW13"/>
<keyword evidence="2" id="KW-0812">Transmembrane</keyword>
<name>A0A518CW13_9BACT</name>
<keyword evidence="4" id="KW-1185">Reference proteome</keyword>
<accession>A0A518CW13</accession>